<feature type="transmembrane region" description="Helical" evidence="5">
    <location>
        <begin position="367"/>
        <end position="389"/>
    </location>
</feature>
<comment type="caution">
    <text evidence="6">The sequence shown here is derived from an EMBL/GenBank/DDBJ whole genome shotgun (WGS) entry which is preliminary data.</text>
</comment>
<evidence type="ECO:0000256" key="1">
    <source>
        <dbReference type="ARBA" id="ARBA00004141"/>
    </source>
</evidence>
<accession>A0A840BEP3</accession>
<reference evidence="6 7" key="1">
    <citation type="submission" date="2020-08" db="EMBL/GenBank/DDBJ databases">
        <title>Genomic Encyclopedia of Type Strains, Phase IV (KMG-IV): sequencing the most valuable type-strain genomes for metagenomic binning, comparative biology and taxonomic classification.</title>
        <authorList>
            <person name="Goeker M."/>
        </authorList>
    </citation>
    <scope>NUCLEOTIDE SEQUENCE [LARGE SCALE GENOMIC DNA]</scope>
    <source>
        <strain evidence="6 7">DSM 106739</strain>
    </source>
</reference>
<dbReference type="InterPro" id="IPR052556">
    <property type="entry name" value="PolySynth_Transporter"/>
</dbReference>
<feature type="transmembrane region" description="Helical" evidence="5">
    <location>
        <begin position="61"/>
        <end position="89"/>
    </location>
</feature>
<keyword evidence="3 5" id="KW-1133">Transmembrane helix</keyword>
<feature type="transmembrane region" description="Helical" evidence="5">
    <location>
        <begin position="156"/>
        <end position="174"/>
    </location>
</feature>
<dbReference type="PANTHER" id="PTHR43424:SF1">
    <property type="entry name" value="LOCUS PUTATIVE PROTEIN 1-RELATED"/>
    <property type="match status" value="1"/>
</dbReference>
<proteinExistence type="predicted"/>
<gene>
    <name evidence="6" type="ORF">GGR36_000913</name>
</gene>
<evidence type="ECO:0000313" key="6">
    <source>
        <dbReference type="EMBL" id="MBB4011605.1"/>
    </source>
</evidence>
<evidence type="ECO:0000256" key="2">
    <source>
        <dbReference type="ARBA" id="ARBA00022692"/>
    </source>
</evidence>
<protein>
    <submittedName>
        <fullName evidence="6">O-antigen/teichoic acid export membrane protein</fullName>
    </submittedName>
</protein>
<dbReference type="Proteomes" id="UP000561045">
    <property type="component" value="Unassembled WGS sequence"/>
</dbReference>
<dbReference type="AlphaFoldDB" id="A0A840BEP3"/>
<feature type="transmembrane region" description="Helical" evidence="5">
    <location>
        <begin position="274"/>
        <end position="293"/>
    </location>
</feature>
<dbReference type="Pfam" id="PF01943">
    <property type="entry name" value="Polysacc_synt"/>
    <property type="match status" value="1"/>
</dbReference>
<keyword evidence="7" id="KW-1185">Reference proteome</keyword>
<feature type="transmembrane region" description="Helical" evidence="5">
    <location>
        <begin position="128"/>
        <end position="150"/>
    </location>
</feature>
<evidence type="ECO:0000256" key="4">
    <source>
        <dbReference type="ARBA" id="ARBA00023136"/>
    </source>
</evidence>
<feature type="transmembrane region" description="Helical" evidence="5">
    <location>
        <begin position="29"/>
        <end position="49"/>
    </location>
</feature>
<organism evidence="6 7">
    <name type="scientific">Niveibacterium umoris</name>
    <dbReference type="NCBI Taxonomy" id="1193620"/>
    <lineage>
        <taxon>Bacteria</taxon>
        <taxon>Pseudomonadati</taxon>
        <taxon>Pseudomonadota</taxon>
        <taxon>Betaproteobacteria</taxon>
        <taxon>Rhodocyclales</taxon>
        <taxon>Rhodocyclaceae</taxon>
        <taxon>Niveibacterium</taxon>
    </lineage>
</organism>
<feature type="transmembrane region" description="Helical" evidence="5">
    <location>
        <begin position="95"/>
        <end position="116"/>
    </location>
</feature>
<evidence type="ECO:0000313" key="7">
    <source>
        <dbReference type="Proteomes" id="UP000561045"/>
    </source>
</evidence>
<dbReference type="InterPro" id="IPR002797">
    <property type="entry name" value="Polysacc_synth"/>
</dbReference>
<comment type="subcellular location">
    <subcellularLocation>
        <location evidence="1">Membrane</location>
        <topology evidence="1">Multi-pass membrane protein</topology>
    </subcellularLocation>
</comment>
<keyword evidence="4 5" id="KW-0472">Membrane</keyword>
<dbReference type="EMBL" id="JACIET010000001">
    <property type="protein sequence ID" value="MBB4011605.1"/>
    <property type="molecule type" value="Genomic_DNA"/>
</dbReference>
<name>A0A840BEP3_9RHOO</name>
<dbReference type="PANTHER" id="PTHR43424">
    <property type="entry name" value="LOCUS PUTATIVE PROTEIN 1-RELATED"/>
    <property type="match status" value="1"/>
</dbReference>
<evidence type="ECO:0000256" key="3">
    <source>
        <dbReference type="ARBA" id="ARBA00022989"/>
    </source>
</evidence>
<dbReference type="GO" id="GO:0016020">
    <property type="term" value="C:membrane"/>
    <property type="evidence" value="ECO:0007669"/>
    <property type="project" value="UniProtKB-SubCell"/>
</dbReference>
<keyword evidence="2 5" id="KW-0812">Transmembrane</keyword>
<feature type="transmembrane region" description="Helical" evidence="5">
    <location>
        <begin position="343"/>
        <end position="361"/>
    </location>
</feature>
<evidence type="ECO:0000256" key="5">
    <source>
        <dbReference type="SAM" id="Phobius"/>
    </source>
</evidence>
<sequence length="398" mass="42028">MAVVLVQALQFVLLARVLGVDQFGEIAAANAMAAVLIPFSGLGMGNVMLMEVSRNHASARLWVGSALTLTYICGVMLVIGGTAVGFLIYDTKVSPWVVCGVLFVELLLSRTVLLAAQYFSALEDFRRSAIATLSVALVRLAATGALVVGLVPRTSAAWVTTSIVLSTSAAIIYVRSMARNSGGLSFDFGAISSRMRMGIAFASGIGAKAVYTDADKIMLAHFSSAGALGAYASAYRLTTMAFMPVRALLDASAARFFRAGEGGMSDAVALSLKLLRVSVPYGVVVGCSMYVFAPLVPHILGQSFATAPEVLRILFLLPFIQSVHYVLSDALTGAGLQGLRTKIQLLVVVAYIVAGYLVIPSNGWKGAAIVCISAESLLAVMIALAVYWAHRRDRNTRT</sequence>
<feature type="transmembrane region" description="Helical" evidence="5">
    <location>
        <begin position="313"/>
        <end position="331"/>
    </location>
</feature>